<evidence type="ECO:0000256" key="6">
    <source>
        <dbReference type="ARBA" id="ARBA00023186"/>
    </source>
</evidence>
<proteinExistence type="inferred from homology"/>
<evidence type="ECO:0000313" key="14">
    <source>
        <dbReference type="Proteomes" id="UP001065549"/>
    </source>
</evidence>
<comment type="subcellular location">
    <subcellularLocation>
        <location evidence="2">Cytoplasm</location>
    </subcellularLocation>
</comment>
<dbReference type="PROSITE" id="PS50059">
    <property type="entry name" value="FKBP_PPIASE"/>
    <property type="match status" value="1"/>
</dbReference>
<dbReference type="PROSITE" id="PS51257">
    <property type="entry name" value="PROKAR_LIPOPROTEIN"/>
    <property type="match status" value="1"/>
</dbReference>
<reference evidence="13" key="1">
    <citation type="submission" date="2022-09" db="EMBL/GenBank/DDBJ databases">
        <title>Culturomic study of gut microbiota in children with autism spectrum disorder.</title>
        <authorList>
            <person name="Efimov B.A."/>
            <person name="Chaplin A.V."/>
            <person name="Sokolova S.R."/>
            <person name="Pikina A.P."/>
            <person name="Korzhanova M."/>
            <person name="Belova V."/>
            <person name="Korostin D."/>
        </authorList>
    </citation>
    <scope>NUCLEOTIDE SEQUENCE</scope>
    <source>
        <strain evidence="13">ASD5510</strain>
    </source>
</reference>
<dbReference type="InterPro" id="IPR046357">
    <property type="entry name" value="PPIase_dom_sf"/>
</dbReference>
<keyword evidence="6" id="KW-0143">Chaperone</keyword>
<dbReference type="GO" id="GO:0051301">
    <property type="term" value="P:cell division"/>
    <property type="evidence" value="ECO:0007669"/>
    <property type="project" value="UniProtKB-KW"/>
</dbReference>
<feature type="domain" description="PPIase FKBP-type" evidence="12">
    <location>
        <begin position="84"/>
        <end position="166"/>
    </location>
</feature>
<dbReference type="Gene3D" id="3.10.50.40">
    <property type="match status" value="1"/>
</dbReference>
<dbReference type="InterPro" id="IPR037041">
    <property type="entry name" value="Trigger_fac_C_sf"/>
</dbReference>
<comment type="catalytic activity">
    <reaction evidence="1 10">
        <text>[protein]-peptidylproline (omega=180) = [protein]-peptidylproline (omega=0)</text>
        <dbReference type="Rhea" id="RHEA:16237"/>
        <dbReference type="Rhea" id="RHEA-COMP:10747"/>
        <dbReference type="Rhea" id="RHEA-COMP:10748"/>
        <dbReference type="ChEBI" id="CHEBI:83833"/>
        <dbReference type="ChEBI" id="CHEBI:83834"/>
        <dbReference type="EC" id="5.2.1.8"/>
    </reaction>
</comment>
<dbReference type="Pfam" id="PF00254">
    <property type="entry name" value="FKBP_C"/>
    <property type="match status" value="1"/>
</dbReference>
<evidence type="ECO:0000259" key="12">
    <source>
        <dbReference type="PROSITE" id="PS50059"/>
    </source>
</evidence>
<dbReference type="PIRSF" id="PIRSF003095">
    <property type="entry name" value="Trigger_factor"/>
    <property type="match status" value="1"/>
</dbReference>
<dbReference type="InterPro" id="IPR027304">
    <property type="entry name" value="Trigger_fact/SurA_dom_sf"/>
</dbReference>
<evidence type="ECO:0000256" key="5">
    <source>
        <dbReference type="ARBA" id="ARBA00023110"/>
    </source>
</evidence>
<evidence type="ECO:0000313" key="13">
    <source>
        <dbReference type="EMBL" id="MCU7380429.1"/>
    </source>
</evidence>
<evidence type="ECO:0000256" key="9">
    <source>
        <dbReference type="ARBA" id="ARBA00024849"/>
    </source>
</evidence>
<evidence type="ECO:0000256" key="10">
    <source>
        <dbReference type="PROSITE-ProRule" id="PRU00277"/>
    </source>
</evidence>
<dbReference type="Proteomes" id="UP001065549">
    <property type="component" value="Unassembled WGS sequence"/>
</dbReference>
<sequence length="397" mass="44912">MKKKLMALTLIVCLFVVMGLTGCGSKPYSKYDLSEYVKVGKYKGLEIEKINVSVSDEEVNAQVKANVEQTKTTEKKKEGTVAKGDKVNLDYEGKIDGKTFDGGSSKGYDLTIGSGEFIPGFEDGLIGKEIGSKQTLNLKFPADYNNTEVAGKDVVFTVKLNYVSVDQIPEYNDAWVAKNSKVKTTAEYEKQVKKQLLKDKEDQEKSSQKGDLWQEIYDSSEVIKYPEEEVNQYVEVLEEQYKKMAESYNMELKDIWQQMGIQSEEEYNEKNKQAAQEYVKEQMVSYYIADKEKLSYTKDDEKKLREQIESSGYTEDTFKENFGEEIDSYIELSLTYEKVMDFIYEQAKVVDKKTEKETTAPTEESKAKDSTEATQSTTEGKGADDATSNDEPGGADA</sequence>
<dbReference type="Pfam" id="PF05698">
    <property type="entry name" value="Trigger_C"/>
    <property type="match status" value="1"/>
</dbReference>
<dbReference type="GO" id="GO:0005737">
    <property type="term" value="C:cytoplasm"/>
    <property type="evidence" value="ECO:0007669"/>
    <property type="project" value="UniProtKB-SubCell"/>
</dbReference>
<dbReference type="Gene3D" id="1.10.3120.10">
    <property type="entry name" value="Trigger factor, C-terminal domain"/>
    <property type="match status" value="1"/>
</dbReference>
<dbReference type="InterPro" id="IPR008880">
    <property type="entry name" value="Trigger_fac_C"/>
</dbReference>
<comment type="similarity">
    <text evidence="3">Belongs to the FKBP-type PPIase family. Tig subfamily.</text>
</comment>
<evidence type="ECO:0000256" key="8">
    <source>
        <dbReference type="ARBA" id="ARBA00023306"/>
    </source>
</evidence>
<protein>
    <recommendedName>
        <fullName evidence="10">peptidylprolyl isomerase</fullName>
        <ecNumber evidence="10">5.2.1.8</ecNumber>
    </recommendedName>
</protein>
<keyword evidence="7 10" id="KW-0413">Isomerase</keyword>
<dbReference type="SUPFAM" id="SSF109998">
    <property type="entry name" value="Triger factor/SurA peptide-binding domain-like"/>
    <property type="match status" value="1"/>
</dbReference>
<dbReference type="AlphaFoldDB" id="A0A9J6QY93"/>
<dbReference type="GO" id="GO:0003755">
    <property type="term" value="F:peptidyl-prolyl cis-trans isomerase activity"/>
    <property type="evidence" value="ECO:0007669"/>
    <property type="project" value="UniProtKB-KW"/>
</dbReference>
<evidence type="ECO:0000256" key="7">
    <source>
        <dbReference type="ARBA" id="ARBA00023235"/>
    </source>
</evidence>
<name>A0A9J6QY93_9FIRM</name>
<dbReference type="FunFam" id="3.10.50.40:FF:000001">
    <property type="entry name" value="Trigger factor"/>
    <property type="match status" value="1"/>
</dbReference>
<dbReference type="GO" id="GO:0006457">
    <property type="term" value="P:protein folding"/>
    <property type="evidence" value="ECO:0007669"/>
    <property type="project" value="InterPro"/>
</dbReference>
<dbReference type="NCBIfam" id="TIGR00115">
    <property type="entry name" value="tig"/>
    <property type="match status" value="1"/>
</dbReference>
<evidence type="ECO:0000256" key="11">
    <source>
        <dbReference type="SAM" id="MobiDB-lite"/>
    </source>
</evidence>
<comment type="caution">
    <text evidence="13">The sequence shown here is derived from an EMBL/GenBank/DDBJ whole genome shotgun (WGS) entry which is preliminary data.</text>
</comment>
<evidence type="ECO:0000256" key="3">
    <source>
        <dbReference type="ARBA" id="ARBA00005464"/>
    </source>
</evidence>
<organism evidence="13 14">
    <name type="scientific">Hominibacterium faecale</name>
    <dbReference type="NCBI Taxonomy" id="2839743"/>
    <lineage>
        <taxon>Bacteria</taxon>
        <taxon>Bacillati</taxon>
        <taxon>Bacillota</taxon>
        <taxon>Clostridia</taxon>
        <taxon>Peptostreptococcales</taxon>
        <taxon>Anaerovoracaceae</taxon>
        <taxon>Hominibacterium</taxon>
    </lineage>
</organism>
<dbReference type="RefSeq" id="WP_253019342.1">
    <property type="nucleotide sequence ID" value="NZ_JAJAGH010000002.1"/>
</dbReference>
<keyword evidence="5 10" id="KW-0697">Rotamase</keyword>
<feature type="compositionally biased region" description="Basic and acidic residues" evidence="11">
    <location>
        <begin position="350"/>
        <end position="371"/>
    </location>
</feature>
<dbReference type="InterPro" id="IPR001179">
    <property type="entry name" value="PPIase_FKBP_dom"/>
</dbReference>
<keyword evidence="14" id="KW-1185">Reference proteome</keyword>
<dbReference type="EMBL" id="JAOSHN010000010">
    <property type="protein sequence ID" value="MCU7380429.1"/>
    <property type="molecule type" value="Genomic_DNA"/>
</dbReference>
<evidence type="ECO:0000256" key="1">
    <source>
        <dbReference type="ARBA" id="ARBA00000971"/>
    </source>
</evidence>
<evidence type="ECO:0000256" key="2">
    <source>
        <dbReference type="ARBA" id="ARBA00004496"/>
    </source>
</evidence>
<evidence type="ECO:0000256" key="4">
    <source>
        <dbReference type="ARBA" id="ARBA00022618"/>
    </source>
</evidence>
<dbReference type="InterPro" id="IPR005215">
    <property type="entry name" value="Trig_fac"/>
</dbReference>
<accession>A0A9J6QY93</accession>
<keyword evidence="8" id="KW-0131">Cell cycle</keyword>
<dbReference type="EC" id="5.2.1.8" evidence="10"/>
<gene>
    <name evidence="13" type="primary">tig</name>
    <name evidence="13" type="ORF">OBO34_19130</name>
</gene>
<dbReference type="GO" id="GO:0015031">
    <property type="term" value="P:protein transport"/>
    <property type="evidence" value="ECO:0007669"/>
    <property type="project" value="InterPro"/>
</dbReference>
<feature type="region of interest" description="Disordered" evidence="11">
    <location>
        <begin position="350"/>
        <end position="397"/>
    </location>
</feature>
<comment type="function">
    <text evidence="9">Involved in protein export. Acts as a chaperone by maintaining the newly synthesized protein in an open conformation. Functions as a peptidyl-prolyl cis-trans isomerase.</text>
</comment>
<dbReference type="SUPFAM" id="SSF54534">
    <property type="entry name" value="FKBP-like"/>
    <property type="match status" value="1"/>
</dbReference>
<keyword evidence="4" id="KW-0132">Cell division</keyword>